<dbReference type="EC" id="1.2.1.58" evidence="3"/>
<gene>
    <name evidence="3" type="primary">padE</name>
    <name evidence="3" type="ORF">Maut_02684</name>
    <name evidence="4" type="ORF">MTAT_01020</name>
</gene>
<evidence type="ECO:0000313" key="5">
    <source>
        <dbReference type="Proteomes" id="UP000094598"/>
    </source>
</evidence>
<evidence type="ECO:0000313" key="6">
    <source>
        <dbReference type="Proteomes" id="UP000322283"/>
    </source>
</evidence>
<evidence type="ECO:0000313" key="4">
    <source>
        <dbReference type="EMBL" id="TYL15369.1"/>
    </source>
</evidence>
<sequence>MTHEVIIAGFGGQGVMLIGELLAYAGMLEGKNVSWMPSYGPEMRGGTANCSVVVSGQEVGSPVVAEPTGIIAMNGPSLDKFEGSVRPGGLIVVNLSLIHRKVKREDVKVIEVLANDVAVELGNFRVANMVALGAFLGATHCVSKASVLEALRHILSGHRQDLIPLNEKALNRGIEIALACGHYASPN</sequence>
<dbReference type="GO" id="GO:0047110">
    <property type="term" value="F:phenylglyoxylate dehydrogenase (acylating) activity"/>
    <property type="evidence" value="ECO:0007669"/>
    <property type="project" value="UniProtKB-EC"/>
</dbReference>
<organism evidence="3 5">
    <name type="scientific">Neomoorella thermoacetica</name>
    <name type="common">Clostridium thermoaceticum</name>
    <dbReference type="NCBI Taxonomy" id="1525"/>
    <lineage>
        <taxon>Bacteria</taxon>
        <taxon>Bacillati</taxon>
        <taxon>Bacillota</taxon>
        <taxon>Clostridia</taxon>
        <taxon>Neomoorellales</taxon>
        <taxon>Neomoorellaceae</taxon>
        <taxon>Neomoorella</taxon>
    </lineage>
</organism>
<protein>
    <submittedName>
        <fullName evidence="3">NADH-dependent phenylglyoxylate dehydrogenase subunit gamma</fullName>
        <ecNumber evidence="3">1.2.1.58</ecNumber>
    </submittedName>
</protein>
<keyword evidence="1 3" id="KW-0560">Oxidoreductase</keyword>
<dbReference type="Proteomes" id="UP000094598">
    <property type="component" value="Chromosome"/>
</dbReference>
<dbReference type="AlphaFoldDB" id="A0AAC9HK45"/>
<evidence type="ECO:0000256" key="1">
    <source>
        <dbReference type="ARBA" id="ARBA00023002"/>
    </source>
</evidence>
<dbReference type="PANTHER" id="PTHR42730:SF1">
    <property type="entry name" value="2-OXOGLUTARATE SYNTHASE SUBUNIT KORC"/>
    <property type="match status" value="1"/>
</dbReference>
<reference evidence="3 5" key="1">
    <citation type="submission" date="2016-08" db="EMBL/GenBank/DDBJ databases">
        <title>Moorella thermoacetica DSM 103132.</title>
        <authorList>
            <person name="Jendresen C.B."/>
            <person name="Redl S.M."/>
            <person name="Jensen T.O."/>
            <person name="Nielsen A.T."/>
        </authorList>
    </citation>
    <scope>NUCLEOTIDE SEQUENCE [LARGE SCALE GENOMIC DNA]</scope>
    <source>
        <strain evidence="3 5">DSM 103132</strain>
    </source>
</reference>
<dbReference type="InterPro" id="IPR019752">
    <property type="entry name" value="Pyrv/ketoisovalerate_OxRed_cat"/>
</dbReference>
<evidence type="ECO:0000313" key="3">
    <source>
        <dbReference type="EMBL" id="AOQ25100.1"/>
    </source>
</evidence>
<reference evidence="4 6" key="2">
    <citation type="submission" date="2019-05" db="EMBL/GenBank/DDBJ databases">
        <title>Genome sequence of Moorella thermoacetica ATCC 33924.</title>
        <authorList>
            <person name="Poehlein A."/>
            <person name="Bengelsdorf F.R."/>
            <person name="Duerre P."/>
            <person name="Daniel R."/>
        </authorList>
    </citation>
    <scope>NUCLEOTIDE SEQUENCE [LARGE SCALE GENOMIC DNA]</scope>
    <source>
        <strain evidence="4 6">ATCC 33924</strain>
    </source>
</reference>
<keyword evidence="6" id="KW-1185">Reference proteome</keyword>
<dbReference type="RefSeq" id="WP_148871516.1">
    <property type="nucleotide sequence ID" value="NZ_CP017019.1"/>
</dbReference>
<dbReference type="SUPFAM" id="SSF53323">
    <property type="entry name" value="Pyruvate-ferredoxin oxidoreductase, PFOR, domain III"/>
    <property type="match status" value="1"/>
</dbReference>
<name>A0AAC9HK45_NEOTH</name>
<accession>A0AAC9HK45</accession>
<dbReference type="EMBL" id="VCDX01000001">
    <property type="protein sequence ID" value="TYL15369.1"/>
    <property type="molecule type" value="Genomic_DNA"/>
</dbReference>
<dbReference type="EMBL" id="CP017019">
    <property type="protein sequence ID" value="AOQ25100.1"/>
    <property type="molecule type" value="Genomic_DNA"/>
</dbReference>
<dbReference type="Gene3D" id="3.40.920.10">
    <property type="entry name" value="Pyruvate-ferredoxin oxidoreductase, PFOR, domain III"/>
    <property type="match status" value="1"/>
</dbReference>
<dbReference type="Pfam" id="PF01558">
    <property type="entry name" value="POR"/>
    <property type="match status" value="1"/>
</dbReference>
<dbReference type="PANTHER" id="PTHR42730">
    <property type="entry name" value="2-OXOGLUTARATE SYNTHASE SUBUNIT KORC"/>
    <property type="match status" value="1"/>
</dbReference>
<dbReference type="InterPro" id="IPR002869">
    <property type="entry name" value="Pyrv_flavodox_OxRed_cen"/>
</dbReference>
<evidence type="ECO:0000259" key="2">
    <source>
        <dbReference type="Pfam" id="PF01558"/>
    </source>
</evidence>
<dbReference type="Proteomes" id="UP000322283">
    <property type="component" value="Unassembled WGS sequence"/>
</dbReference>
<feature type="domain" description="Pyruvate/ketoisovalerate oxidoreductase catalytic" evidence="2">
    <location>
        <begin position="11"/>
        <end position="175"/>
    </location>
</feature>
<proteinExistence type="predicted"/>
<dbReference type="InterPro" id="IPR052554">
    <property type="entry name" value="2-oxoglutarate_synth_KorC"/>
</dbReference>